<name>A0A8K0DE59_IGNLU</name>
<keyword evidence="1" id="KW-1133">Transmembrane helix</keyword>
<dbReference type="Proteomes" id="UP000801492">
    <property type="component" value="Unassembled WGS sequence"/>
</dbReference>
<dbReference type="EMBL" id="VTPC01000750">
    <property type="protein sequence ID" value="KAF2904523.1"/>
    <property type="molecule type" value="Genomic_DNA"/>
</dbReference>
<dbReference type="InterPro" id="IPR004245">
    <property type="entry name" value="DUF229"/>
</dbReference>
<proteinExistence type="predicted"/>
<dbReference type="InterPro" id="IPR017850">
    <property type="entry name" value="Alkaline_phosphatase_core_sf"/>
</dbReference>
<dbReference type="SUPFAM" id="SSF53649">
    <property type="entry name" value="Alkaline phosphatase-like"/>
    <property type="match status" value="1"/>
</dbReference>
<dbReference type="PANTHER" id="PTHR10974">
    <property type="entry name" value="FI08016P-RELATED"/>
    <property type="match status" value="1"/>
</dbReference>
<gene>
    <name evidence="2" type="ORF">ILUMI_01654</name>
</gene>
<dbReference type="AlphaFoldDB" id="A0A8K0DE59"/>
<dbReference type="PANTHER" id="PTHR10974:SF9">
    <property type="entry name" value="DUF229 DOMAIN CONTAINING PROTEIN-RELATED"/>
    <property type="match status" value="1"/>
</dbReference>
<sequence length="680" mass="79463">MVTKKKTIINRRCIYIFFVITFCVFWMLYLQAPTKPDQTTSRMEYTVTVDLKYLVTNLSLTNNETENIEFQYAVHSSKCKIRSLNPYNPEILPYYNPKKYVRCRTKDLLTYVKKENNVATLYLNEDAVKQYGNGEVHCCYSEITRSKKFQGSDTPDTLVNVSHCNQFNHNVTMKNDFALVKCVHKFEDVYKNTHAVVTINKKIKEKMEQYENENKEHLSVLFVGIDSISHMNLVRSLPLTHLFLKENDWVEFKGYNKMGDNTFPNVMAILTGYNETTVFKLCNPRIVGPLDKCKMIWYDYRRLGFITAYGEDEADISTFNYMKKGFKYEPTDYYFRPYIVATEQQLMWIPVDVVKYCTGPESSGERIFNLAREFTSTFKEYPNFGFFWMNSYSHNEINAVSRMDQKIVDFLADIKKTQILENSIVMFISDHGFRFGSITYTHTGWLEERLPFFYMSVPKWFKKKYPEKYENLIKNTERLTSPYDVYMTLQDILVLSGKNYTVTKSTGCPKCKSLFEEAEKERSCEDAGIEHHWCTCGNYLTIPSTSLIAEEAAKFVISEIRKTQMNTGFNYKQCSEFDIKKIISAGISDTNYTSHKNLSYILVTFQTEPEAVFQGTVSINMGAQVPTFKMEGSISRLDVYAQHSWCVKDSVLKKYCYCQNSLTFFVSNFFDDLRHIFNII</sequence>
<dbReference type="Pfam" id="PF02995">
    <property type="entry name" value="DUF229"/>
    <property type="match status" value="1"/>
</dbReference>
<evidence type="ECO:0000313" key="2">
    <source>
        <dbReference type="EMBL" id="KAF2904523.1"/>
    </source>
</evidence>
<keyword evidence="1" id="KW-0472">Membrane</keyword>
<evidence type="ECO:0008006" key="4">
    <source>
        <dbReference type="Google" id="ProtNLM"/>
    </source>
</evidence>
<dbReference type="CDD" id="cd16021">
    <property type="entry name" value="ALP_like"/>
    <property type="match status" value="1"/>
</dbReference>
<protein>
    <recommendedName>
        <fullName evidence="4">DUF229 domain containing protein</fullName>
    </recommendedName>
</protein>
<dbReference type="FunFam" id="3.40.720.10:FF:000017">
    <property type="entry name" value="Predicted protein"/>
    <property type="match status" value="1"/>
</dbReference>
<dbReference type="OrthoDB" id="413313at2759"/>
<organism evidence="2 3">
    <name type="scientific">Ignelater luminosus</name>
    <name type="common">Cucubano</name>
    <name type="synonym">Pyrophorus luminosus</name>
    <dbReference type="NCBI Taxonomy" id="2038154"/>
    <lineage>
        <taxon>Eukaryota</taxon>
        <taxon>Metazoa</taxon>
        <taxon>Ecdysozoa</taxon>
        <taxon>Arthropoda</taxon>
        <taxon>Hexapoda</taxon>
        <taxon>Insecta</taxon>
        <taxon>Pterygota</taxon>
        <taxon>Neoptera</taxon>
        <taxon>Endopterygota</taxon>
        <taxon>Coleoptera</taxon>
        <taxon>Polyphaga</taxon>
        <taxon>Elateriformia</taxon>
        <taxon>Elateroidea</taxon>
        <taxon>Elateridae</taxon>
        <taxon>Agrypninae</taxon>
        <taxon>Pyrophorini</taxon>
        <taxon>Ignelater</taxon>
    </lineage>
</organism>
<comment type="caution">
    <text evidence="2">The sequence shown here is derived from an EMBL/GenBank/DDBJ whole genome shotgun (WGS) entry which is preliminary data.</text>
</comment>
<feature type="transmembrane region" description="Helical" evidence="1">
    <location>
        <begin position="12"/>
        <end position="32"/>
    </location>
</feature>
<dbReference type="Gene3D" id="3.40.720.10">
    <property type="entry name" value="Alkaline Phosphatase, subunit A"/>
    <property type="match status" value="1"/>
</dbReference>
<dbReference type="GO" id="GO:0005615">
    <property type="term" value="C:extracellular space"/>
    <property type="evidence" value="ECO:0007669"/>
    <property type="project" value="TreeGrafter"/>
</dbReference>
<evidence type="ECO:0000256" key="1">
    <source>
        <dbReference type="SAM" id="Phobius"/>
    </source>
</evidence>
<accession>A0A8K0DE59</accession>
<evidence type="ECO:0000313" key="3">
    <source>
        <dbReference type="Proteomes" id="UP000801492"/>
    </source>
</evidence>
<keyword evidence="1" id="KW-0812">Transmembrane</keyword>
<keyword evidence="3" id="KW-1185">Reference proteome</keyword>
<reference evidence="2" key="1">
    <citation type="submission" date="2019-08" db="EMBL/GenBank/DDBJ databases">
        <title>The genome of the North American firefly Photinus pyralis.</title>
        <authorList>
            <consortium name="Photinus pyralis genome working group"/>
            <person name="Fallon T.R."/>
            <person name="Sander Lower S.E."/>
            <person name="Weng J.-K."/>
        </authorList>
    </citation>
    <scope>NUCLEOTIDE SEQUENCE</scope>
    <source>
        <strain evidence="2">TRF0915ILg1</strain>
        <tissue evidence="2">Whole body</tissue>
    </source>
</reference>